<comment type="function">
    <text evidence="2 10">Reversible hydration of carbon dioxide.</text>
</comment>
<protein>
    <recommendedName>
        <fullName evidence="5 10">Carbonic anhydrase</fullName>
        <ecNumber evidence="4 10">4.2.1.1</ecNumber>
    </recommendedName>
</protein>
<evidence type="ECO:0000256" key="4">
    <source>
        <dbReference type="ARBA" id="ARBA00012925"/>
    </source>
</evidence>
<evidence type="ECO:0000256" key="3">
    <source>
        <dbReference type="ARBA" id="ARBA00010718"/>
    </source>
</evidence>
<organism evidence="12 13">
    <name type="scientific">Vagococcus silagei</name>
    <dbReference type="NCBI Taxonomy" id="2508885"/>
    <lineage>
        <taxon>Bacteria</taxon>
        <taxon>Bacillati</taxon>
        <taxon>Bacillota</taxon>
        <taxon>Bacilli</taxon>
        <taxon>Lactobacillales</taxon>
        <taxon>Enterococcaceae</taxon>
        <taxon>Vagococcus</taxon>
    </lineage>
</organism>
<evidence type="ECO:0000256" key="6">
    <source>
        <dbReference type="ARBA" id="ARBA00022723"/>
    </source>
</evidence>
<sequence>MKKISNYKKWDYNQQEDWCFQSKFTQSPINIQTDQVQPLIDEGNILVNYDTVLSDVFDTGCAIQGNVSGHAMINGRRFKLKQFHFHAHSEHTIDGTKFPLELHLVHQAQNGHYAVLAIFIQIGKNAPDLEPIVESFHTLNLTKSLNLEGILPNNRTYFHYEGSLTTPPLTENVEWYIFKSPIEISQSQFQRLTERYSQNHRNQQDLNQRPVLYKEIN</sequence>
<comment type="catalytic activity">
    <reaction evidence="9 10">
        <text>hydrogencarbonate + H(+) = CO2 + H2O</text>
        <dbReference type="Rhea" id="RHEA:10748"/>
        <dbReference type="ChEBI" id="CHEBI:15377"/>
        <dbReference type="ChEBI" id="CHEBI:15378"/>
        <dbReference type="ChEBI" id="CHEBI:16526"/>
        <dbReference type="ChEBI" id="CHEBI:17544"/>
        <dbReference type="EC" id="4.2.1.1"/>
    </reaction>
</comment>
<dbReference type="EMBL" id="SDGV01000001">
    <property type="protein sequence ID" value="THB62316.1"/>
    <property type="molecule type" value="Genomic_DNA"/>
</dbReference>
<dbReference type="CDD" id="cd03124">
    <property type="entry name" value="alpha_CA_prokaryotic_like"/>
    <property type="match status" value="1"/>
</dbReference>
<dbReference type="InterPro" id="IPR041891">
    <property type="entry name" value="Alpha_CA_prokaryot-like"/>
</dbReference>
<evidence type="ECO:0000313" key="13">
    <source>
        <dbReference type="Proteomes" id="UP000310506"/>
    </source>
</evidence>
<comment type="caution">
    <text evidence="12">The sequence shown here is derived from an EMBL/GenBank/DDBJ whole genome shotgun (WGS) entry which is preliminary data.</text>
</comment>
<dbReference type="Pfam" id="PF00194">
    <property type="entry name" value="Carb_anhydrase"/>
    <property type="match status" value="1"/>
</dbReference>
<proteinExistence type="inferred from homology"/>
<dbReference type="PANTHER" id="PTHR18952">
    <property type="entry name" value="CARBONIC ANHYDRASE"/>
    <property type="match status" value="1"/>
</dbReference>
<dbReference type="Proteomes" id="UP000310506">
    <property type="component" value="Unassembled WGS sequence"/>
</dbReference>
<keyword evidence="8 10" id="KW-0456">Lyase</keyword>
<evidence type="ECO:0000256" key="5">
    <source>
        <dbReference type="ARBA" id="ARBA00014628"/>
    </source>
</evidence>
<evidence type="ECO:0000256" key="9">
    <source>
        <dbReference type="ARBA" id="ARBA00048348"/>
    </source>
</evidence>
<keyword evidence="6 10" id="KW-0479">Metal-binding</keyword>
<dbReference type="GO" id="GO:0008270">
    <property type="term" value="F:zinc ion binding"/>
    <property type="evidence" value="ECO:0007669"/>
    <property type="project" value="UniProtKB-UniRule"/>
</dbReference>
<dbReference type="PROSITE" id="PS51144">
    <property type="entry name" value="ALPHA_CA_2"/>
    <property type="match status" value="1"/>
</dbReference>
<evidence type="ECO:0000259" key="11">
    <source>
        <dbReference type="PROSITE" id="PS51144"/>
    </source>
</evidence>
<dbReference type="AlphaFoldDB" id="A0A4S3B8U0"/>
<name>A0A4S3B8U0_9ENTE</name>
<dbReference type="GO" id="GO:0004089">
    <property type="term" value="F:carbonate dehydratase activity"/>
    <property type="evidence" value="ECO:0007669"/>
    <property type="project" value="UniProtKB-UniRule"/>
</dbReference>
<dbReference type="InterPro" id="IPR001148">
    <property type="entry name" value="CA_dom"/>
</dbReference>
<dbReference type="SMART" id="SM01057">
    <property type="entry name" value="Carb_anhydrase"/>
    <property type="match status" value="1"/>
</dbReference>
<evidence type="ECO:0000256" key="10">
    <source>
        <dbReference type="RuleBase" id="RU367011"/>
    </source>
</evidence>
<comment type="similarity">
    <text evidence="3 10">Belongs to the alpha-carbonic anhydrase family.</text>
</comment>
<dbReference type="InterPro" id="IPR023561">
    <property type="entry name" value="Carbonic_anhydrase_a-class"/>
</dbReference>
<keyword evidence="13" id="KW-1185">Reference proteome</keyword>
<evidence type="ECO:0000313" key="12">
    <source>
        <dbReference type="EMBL" id="THB62316.1"/>
    </source>
</evidence>
<evidence type="ECO:0000256" key="7">
    <source>
        <dbReference type="ARBA" id="ARBA00022833"/>
    </source>
</evidence>
<dbReference type="InterPro" id="IPR036398">
    <property type="entry name" value="CA_dom_sf"/>
</dbReference>
<evidence type="ECO:0000256" key="1">
    <source>
        <dbReference type="ARBA" id="ARBA00001947"/>
    </source>
</evidence>
<dbReference type="PANTHER" id="PTHR18952:SF265">
    <property type="entry name" value="CARBONIC ANHYDRASE"/>
    <property type="match status" value="1"/>
</dbReference>
<evidence type="ECO:0000256" key="8">
    <source>
        <dbReference type="ARBA" id="ARBA00023239"/>
    </source>
</evidence>
<comment type="cofactor">
    <cofactor evidence="1 10">
        <name>Zn(2+)</name>
        <dbReference type="ChEBI" id="CHEBI:29105"/>
    </cofactor>
</comment>
<dbReference type="Gene3D" id="3.10.200.10">
    <property type="entry name" value="Alpha carbonic anhydrase"/>
    <property type="match status" value="1"/>
</dbReference>
<dbReference type="SUPFAM" id="SSF51069">
    <property type="entry name" value="Carbonic anhydrase"/>
    <property type="match status" value="1"/>
</dbReference>
<dbReference type="EC" id="4.2.1.1" evidence="4 10"/>
<keyword evidence="7 10" id="KW-0862">Zinc</keyword>
<evidence type="ECO:0000256" key="2">
    <source>
        <dbReference type="ARBA" id="ARBA00002904"/>
    </source>
</evidence>
<feature type="domain" description="Alpha-carbonic anhydrase" evidence="11">
    <location>
        <begin position="8"/>
        <end position="217"/>
    </location>
</feature>
<reference evidence="12 13" key="1">
    <citation type="submission" date="2019-01" db="EMBL/GenBank/DDBJ databases">
        <title>Vagococcus silagei sp. nov. isolated from brewer's grain.</title>
        <authorList>
            <person name="Guu J.-R."/>
        </authorList>
    </citation>
    <scope>NUCLEOTIDE SEQUENCE [LARGE SCALE GENOMIC DNA]</scope>
    <source>
        <strain evidence="12 13">2B-2</strain>
    </source>
</reference>
<dbReference type="OrthoDB" id="5327615at2"/>
<accession>A0A4S3B8U0</accession>
<gene>
    <name evidence="12" type="ORF">ESZ54_00440</name>
</gene>
<dbReference type="PROSITE" id="PS00162">
    <property type="entry name" value="ALPHA_CA_1"/>
    <property type="match status" value="1"/>
</dbReference>
<dbReference type="RefSeq" id="WP_136135702.1">
    <property type="nucleotide sequence ID" value="NZ_SDGV01000001.1"/>
</dbReference>
<dbReference type="InterPro" id="IPR018338">
    <property type="entry name" value="Carbonic_anhydrase_a-class_CS"/>
</dbReference>